<name>A0ABS4S7C7_9BACI</name>
<organism evidence="5 6">
    <name type="scientific">Virgibacillus alimentarius</name>
    <dbReference type="NCBI Taxonomy" id="698769"/>
    <lineage>
        <taxon>Bacteria</taxon>
        <taxon>Bacillati</taxon>
        <taxon>Bacillota</taxon>
        <taxon>Bacilli</taxon>
        <taxon>Bacillales</taxon>
        <taxon>Bacillaceae</taxon>
        <taxon>Virgibacillus</taxon>
    </lineage>
</organism>
<feature type="domain" description="YknX-like C-terminal permuted SH3-like" evidence="4">
    <location>
        <begin position="213"/>
        <end position="280"/>
    </location>
</feature>
<dbReference type="Gene3D" id="2.40.420.20">
    <property type="match status" value="1"/>
</dbReference>
<dbReference type="InterPro" id="IPR000089">
    <property type="entry name" value="Biotin_lipoyl"/>
</dbReference>
<evidence type="ECO:0000313" key="5">
    <source>
        <dbReference type="EMBL" id="MBP2257399.1"/>
    </source>
</evidence>
<accession>A0ABS4S7C7</accession>
<gene>
    <name evidence="5" type="ORF">J2Z81_001347</name>
</gene>
<dbReference type="NCBIfam" id="TIGR01730">
    <property type="entry name" value="RND_mfp"/>
    <property type="match status" value="1"/>
</dbReference>
<sequence length="286" mass="31052">MKKILLGMVAILLVSSLAACNEEEAKTKEEDRVTSVETIEAEKGDLTMEESVYGRIQPGSSTPIMVENPGELDSLEAKNGDNVDKDEKIATIQSPAGSQTIKAQESGKVANLNASEGEIVSNEEPLAVIIDTDTMKINFSVTADMQKLLEKEDKLNTEIDGEKYKAEVLSIDSMPDETGMYTVAAELEEEDLDILPGSVAEVHIPEKRVKDAIILPTEAIVETSDETFIYVIKKDKAVKMEVNIKETQSDKTAIEGKVEDGDQVVTTGQLTLSDGDQVNVVKESGE</sequence>
<evidence type="ECO:0000256" key="2">
    <source>
        <dbReference type="SAM" id="SignalP"/>
    </source>
</evidence>
<keyword evidence="6" id="KW-1185">Reference proteome</keyword>
<dbReference type="Pfam" id="PF25989">
    <property type="entry name" value="YknX_C"/>
    <property type="match status" value="1"/>
</dbReference>
<feature type="chain" id="PRO_5046385859" evidence="2">
    <location>
        <begin position="19"/>
        <end position="286"/>
    </location>
</feature>
<dbReference type="InterPro" id="IPR006143">
    <property type="entry name" value="RND_pump_MFP"/>
</dbReference>
<evidence type="ECO:0000259" key="3">
    <source>
        <dbReference type="Pfam" id="PF00364"/>
    </source>
</evidence>
<keyword evidence="2" id="KW-0732">Signal</keyword>
<dbReference type="InterPro" id="IPR058637">
    <property type="entry name" value="YknX-like_C"/>
</dbReference>
<evidence type="ECO:0000313" key="6">
    <source>
        <dbReference type="Proteomes" id="UP001519294"/>
    </source>
</evidence>
<dbReference type="SUPFAM" id="SSF51230">
    <property type="entry name" value="Single hybrid motif"/>
    <property type="match status" value="1"/>
</dbReference>
<dbReference type="EMBL" id="JAGIKX010000008">
    <property type="protein sequence ID" value="MBP2257399.1"/>
    <property type="molecule type" value="Genomic_DNA"/>
</dbReference>
<dbReference type="PANTHER" id="PTHR30469">
    <property type="entry name" value="MULTIDRUG RESISTANCE PROTEIN MDTA"/>
    <property type="match status" value="1"/>
</dbReference>
<evidence type="ECO:0000256" key="1">
    <source>
        <dbReference type="ARBA" id="ARBA00009477"/>
    </source>
</evidence>
<dbReference type="InterPro" id="IPR011053">
    <property type="entry name" value="Single_hybrid_motif"/>
</dbReference>
<dbReference type="Pfam" id="PF00364">
    <property type="entry name" value="Biotin_lipoyl"/>
    <property type="match status" value="1"/>
</dbReference>
<dbReference type="Proteomes" id="UP001519294">
    <property type="component" value="Unassembled WGS sequence"/>
</dbReference>
<feature type="signal peptide" evidence="2">
    <location>
        <begin position="1"/>
        <end position="18"/>
    </location>
</feature>
<dbReference type="RefSeq" id="WP_029269247.1">
    <property type="nucleotide sequence ID" value="NZ_JAGIKX010000008.1"/>
</dbReference>
<feature type="domain" description="Lipoyl-binding" evidence="3">
    <location>
        <begin position="75"/>
        <end position="129"/>
    </location>
</feature>
<dbReference type="PANTHER" id="PTHR30469:SF11">
    <property type="entry name" value="BLL4320 PROTEIN"/>
    <property type="match status" value="1"/>
</dbReference>
<comment type="caution">
    <text evidence="5">The sequence shown here is derived from an EMBL/GenBank/DDBJ whole genome shotgun (WGS) entry which is preliminary data.</text>
</comment>
<comment type="similarity">
    <text evidence="1">Belongs to the membrane fusion protein (MFP) (TC 8.A.1) family.</text>
</comment>
<dbReference type="PROSITE" id="PS51257">
    <property type="entry name" value="PROKAR_LIPOPROTEIN"/>
    <property type="match status" value="1"/>
</dbReference>
<dbReference type="Gene3D" id="2.40.50.100">
    <property type="match status" value="1"/>
</dbReference>
<protein>
    <submittedName>
        <fullName evidence="5">Multidrug efflux pump subunit AcrA (Membrane-fusion protein)</fullName>
    </submittedName>
</protein>
<reference evidence="5 6" key="1">
    <citation type="submission" date="2021-03" db="EMBL/GenBank/DDBJ databases">
        <title>Genomic Encyclopedia of Type Strains, Phase IV (KMG-IV): sequencing the most valuable type-strain genomes for metagenomic binning, comparative biology and taxonomic classification.</title>
        <authorList>
            <person name="Goeker M."/>
        </authorList>
    </citation>
    <scope>NUCLEOTIDE SEQUENCE [LARGE SCALE GENOMIC DNA]</scope>
    <source>
        <strain evidence="5 6">DSM 25790</strain>
    </source>
</reference>
<evidence type="ECO:0000259" key="4">
    <source>
        <dbReference type="Pfam" id="PF25989"/>
    </source>
</evidence>
<proteinExistence type="inferred from homology"/>